<dbReference type="GO" id="GO:0005886">
    <property type="term" value="C:plasma membrane"/>
    <property type="evidence" value="ECO:0007669"/>
    <property type="project" value="UniProtKB-SubCell"/>
</dbReference>
<dbReference type="EMBL" id="WITJ01000011">
    <property type="protein sequence ID" value="MQW39971.1"/>
    <property type="molecule type" value="Genomic_DNA"/>
</dbReference>
<feature type="transmembrane region" description="Helical" evidence="9">
    <location>
        <begin position="197"/>
        <end position="215"/>
    </location>
</feature>
<feature type="domain" description="ABC transmembrane type-1" evidence="10">
    <location>
        <begin position="71"/>
        <end position="264"/>
    </location>
</feature>
<feature type="transmembrane region" description="Helical" evidence="9">
    <location>
        <begin position="12"/>
        <end position="33"/>
    </location>
</feature>
<evidence type="ECO:0000256" key="3">
    <source>
        <dbReference type="ARBA" id="ARBA00022475"/>
    </source>
</evidence>
<keyword evidence="12" id="KW-1185">Reference proteome</keyword>
<accession>A0A7X1Z8U5</accession>
<proteinExistence type="inferred from homology"/>
<dbReference type="Proteomes" id="UP000439550">
    <property type="component" value="Unassembled WGS sequence"/>
</dbReference>
<dbReference type="GO" id="GO:0015833">
    <property type="term" value="P:peptide transport"/>
    <property type="evidence" value="ECO:0007669"/>
    <property type="project" value="UniProtKB-KW"/>
</dbReference>
<dbReference type="AlphaFoldDB" id="A0A7X1Z8U5"/>
<dbReference type="Pfam" id="PF00528">
    <property type="entry name" value="BPD_transp_1"/>
    <property type="match status" value="1"/>
</dbReference>
<keyword evidence="2 9" id="KW-0813">Transport</keyword>
<comment type="caution">
    <text evidence="11">The sequence shown here is derived from an EMBL/GenBank/DDBJ whole genome shotgun (WGS) entry which is preliminary data.</text>
</comment>
<dbReference type="OrthoDB" id="9771544at2"/>
<dbReference type="PANTHER" id="PTHR43744">
    <property type="entry name" value="ABC TRANSPORTER PERMEASE PROTEIN MG189-RELATED-RELATED"/>
    <property type="match status" value="1"/>
</dbReference>
<keyword evidence="8 9" id="KW-0472">Membrane</keyword>
<comment type="similarity">
    <text evidence="9">Belongs to the binding-protein-dependent transport system permease family.</text>
</comment>
<organism evidence="11 12">
    <name type="scientific">Lactococcus hircilactis</name>
    <dbReference type="NCBI Taxonomy" id="1494462"/>
    <lineage>
        <taxon>Bacteria</taxon>
        <taxon>Bacillati</taxon>
        <taxon>Bacillota</taxon>
        <taxon>Bacilli</taxon>
        <taxon>Lactobacillales</taxon>
        <taxon>Streptococcaceae</taxon>
        <taxon>Lactococcus</taxon>
    </lineage>
</organism>
<evidence type="ECO:0000256" key="4">
    <source>
        <dbReference type="ARBA" id="ARBA00022692"/>
    </source>
</evidence>
<evidence type="ECO:0000256" key="5">
    <source>
        <dbReference type="ARBA" id="ARBA00022856"/>
    </source>
</evidence>
<reference evidence="11 12" key="1">
    <citation type="submission" date="2019-10" db="EMBL/GenBank/DDBJ databases">
        <authorList>
            <person name="Dong K."/>
        </authorList>
    </citation>
    <scope>NUCLEOTIDE SEQUENCE [LARGE SCALE GENOMIC DNA]</scope>
    <source>
        <strain evidence="11 12">DSM 28960</strain>
    </source>
</reference>
<keyword evidence="4 9" id="KW-0812">Transmembrane</keyword>
<comment type="subcellular location">
    <subcellularLocation>
        <location evidence="1 9">Cell membrane</location>
        <topology evidence="1 9">Multi-pass membrane protein</topology>
    </subcellularLocation>
</comment>
<evidence type="ECO:0000313" key="11">
    <source>
        <dbReference type="EMBL" id="MQW39971.1"/>
    </source>
</evidence>
<keyword evidence="7 9" id="KW-1133">Transmembrane helix</keyword>
<gene>
    <name evidence="11" type="ORF">GHI93_08530</name>
</gene>
<dbReference type="SUPFAM" id="SSF161098">
    <property type="entry name" value="MetI-like"/>
    <property type="match status" value="1"/>
</dbReference>
<dbReference type="Gene3D" id="1.10.3720.10">
    <property type="entry name" value="MetI-like"/>
    <property type="match status" value="1"/>
</dbReference>
<keyword evidence="3" id="KW-1003">Cell membrane</keyword>
<feature type="transmembrane region" description="Helical" evidence="9">
    <location>
        <begin position="139"/>
        <end position="160"/>
    </location>
</feature>
<evidence type="ECO:0000256" key="7">
    <source>
        <dbReference type="ARBA" id="ARBA00022989"/>
    </source>
</evidence>
<keyword evidence="5" id="KW-0571">Peptide transport</keyword>
<dbReference type="GO" id="GO:0055085">
    <property type="term" value="P:transmembrane transport"/>
    <property type="evidence" value="ECO:0007669"/>
    <property type="project" value="InterPro"/>
</dbReference>
<evidence type="ECO:0000256" key="1">
    <source>
        <dbReference type="ARBA" id="ARBA00004651"/>
    </source>
</evidence>
<dbReference type="GO" id="GO:0015031">
    <property type="term" value="P:protein transport"/>
    <property type="evidence" value="ECO:0007669"/>
    <property type="project" value="UniProtKB-KW"/>
</dbReference>
<dbReference type="RefSeq" id="WP_153496638.1">
    <property type="nucleotide sequence ID" value="NZ_CAXYUY010000012.1"/>
</dbReference>
<dbReference type="PROSITE" id="PS50928">
    <property type="entry name" value="ABC_TM1"/>
    <property type="match status" value="1"/>
</dbReference>
<keyword evidence="6" id="KW-0653">Protein transport</keyword>
<dbReference type="InterPro" id="IPR000515">
    <property type="entry name" value="MetI-like"/>
</dbReference>
<evidence type="ECO:0000256" key="2">
    <source>
        <dbReference type="ARBA" id="ARBA00022448"/>
    </source>
</evidence>
<dbReference type="PANTHER" id="PTHR43744:SF2">
    <property type="entry name" value="ARABINOOLIGOSACCHARIDES TRANSPORT SYSTEM PERMEASE PROTEIN ARAQ"/>
    <property type="match status" value="1"/>
</dbReference>
<evidence type="ECO:0000313" key="12">
    <source>
        <dbReference type="Proteomes" id="UP000439550"/>
    </source>
</evidence>
<evidence type="ECO:0000256" key="8">
    <source>
        <dbReference type="ARBA" id="ARBA00023136"/>
    </source>
</evidence>
<evidence type="ECO:0000259" key="10">
    <source>
        <dbReference type="PROSITE" id="PS50928"/>
    </source>
</evidence>
<dbReference type="CDD" id="cd06261">
    <property type="entry name" value="TM_PBP2"/>
    <property type="match status" value="1"/>
</dbReference>
<evidence type="ECO:0000256" key="9">
    <source>
        <dbReference type="RuleBase" id="RU363032"/>
    </source>
</evidence>
<sequence length="277" mass="30902">MKKKKFNLGSILKYVFLSFVSFISIFPFIWMILGMTNSAVDITAGKIKVGAQLIRNFETLFSANYNFAQTLINSAVIAIITTVLALLFSSSAGYGFEIYQSKKKNYIFNILLLSMMVPFAAQMIPLYRMFTKLNGTPFGINSFGAIILPGISTAFLIFFFRQNAKAFSKDLVEAARLDGLGELAIFFRVYMPTQRNTYAAAAIITFMSSWNNYLWPLVSLQSTDKWTVPLLLSSMGSSYTPDYGMIMTGLVIATLPTAIVFFVLQKQFVQGMLGSVK</sequence>
<protein>
    <submittedName>
        <fullName evidence="11">ABC transporter permease subunit</fullName>
    </submittedName>
</protein>
<name>A0A7X1Z8U5_9LACT</name>
<feature type="transmembrane region" description="Helical" evidence="9">
    <location>
        <begin position="243"/>
        <end position="264"/>
    </location>
</feature>
<feature type="transmembrane region" description="Helical" evidence="9">
    <location>
        <begin position="71"/>
        <end position="94"/>
    </location>
</feature>
<evidence type="ECO:0000256" key="6">
    <source>
        <dbReference type="ARBA" id="ARBA00022927"/>
    </source>
</evidence>
<feature type="transmembrane region" description="Helical" evidence="9">
    <location>
        <begin position="106"/>
        <end position="127"/>
    </location>
</feature>
<dbReference type="InterPro" id="IPR035906">
    <property type="entry name" value="MetI-like_sf"/>
</dbReference>